<name>A0A1C3RDS2_9PROT</name>
<organism evidence="1 2">
    <name type="scientific">Candidatus Terasakiella magnetica</name>
    <dbReference type="NCBI Taxonomy" id="1867952"/>
    <lineage>
        <taxon>Bacteria</taxon>
        <taxon>Pseudomonadati</taxon>
        <taxon>Pseudomonadota</taxon>
        <taxon>Alphaproteobacteria</taxon>
        <taxon>Rhodospirillales</taxon>
        <taxon>Terasakiellaceae</taxon>
        <taxon>Terasakiella</taxon>
    </lineage>
</organism>
<dbReference type="OrthoDB" id="9873140at2"/>
<dbReference type="STRING" id="1867952.MTBPR1_100029"/>
<dbReference type="AlphaFoldDB" id="A0A1C3RDS2"/>
<dbReference type="EMBL" id="FLYE01000002">
    <property type="protein sequence ID" value="SCA55388.1"/>
    <property type="molecule type" value="Genomic_DNA"/>
</dbReference>
<accession>A0A1C3RDS2</accession>
<evidence type="ECO:0000313" key="2">
    <source>
        <dbReference type="Proteomes" id="UP000231658"/>
    </source>
</evidence>
<evidence type="ECO:0000313" key="1">
    <source>
        <dbReference type="EMBL" id="SCA55388.1"/>
    </source>
</evidence>
<dbReference type="RefSeq" id="WP_069186108.1">
    <property type="nucleotide sequence ID" value="NZ_FLYE01000002.1"/>
</dbReference>
<keyword evidence="2" id="KW-1185">Reference proteome</keyword>
<dbReference type="Proteomes" id="UP000231658">
    <property type="component" value="Unassembled WGS sequence"/>
</dbReference>
<proteinExistence type="predicted"/>
<protein>
    <submittedName>
        <fullName evidence="1">Uncharacterized protein</fullName>
    </submittedName>
</protein>
<sequence>MNGRELEVVFSGVYTLPDIYRETLSKAMSWEAICYLLNGLSIDLEGLVSLDEMEADGVG</sequence>
<reference evidence="1 2" key="1">
    <citation type="submission" date="2016-07" db="EMBL/GenBank/DDBJ databases">
        <authorList>
            <person name="Lefevre C.T."/>
        </authorList>
    </citation>
    <scope>NUCLEOTIDE SEQUENCE [LARGE SCALE GENOMIC DNA]</scope>
    <source>
        <strain evidence="1">PR1</strain>
    </source>
</reference>
<gene>
    <name evidence="1" type="ORF">MTBPR1_100029</name>
</gene>